<keyword evidence="3" id="KW-0378">Hydrolase</keyword>
<proteinExistence type="predicted"/>
<sequence>MSQVEAVKTKTMTVEGYAIVFNVPSRNFGNYVEVIDPSALDDCDLSRLVFIVNHNTSVLLASTENDSLTFKVDEKGLYFNATITNTTDGQNAYKLIKEGILNKMSYGFFEDESKEKVYKDEKGVIVRRVMKIDEVYEISALAIPAYNQTELKAKERNMAKAKEKLHERELMLLQIELMEYESS</sequence>
<dbReference type="GO" id="GO:0008233">
    <property type="term" value="F:peptidase activity"/>
    <property type="evidence" value="ECO:0007669"/>
    <property type="project" value="UniProtKB-KW"/>
</dbReference>
<dbReference type="InterPro" id="IPR054613">
    <property type="entry name" value="Peptidase_S78_dom"/>
</dbReference>
<dbReference type="Pfam" id="PF04586">
    <property type="entry name" value="Peptidase_S78"/>
    <property type="match status" value="1"/>
</dbReference>
<evidence type="ECO:0000256" key="3">
    <source>
        <dbReference type="ARBA" id="ARBA00022801"/>
    </source>
</evidence>
<organism evidence="5 6">
    <name type="scientific">Carnobacterium maltaromaticum</name>
    <name type="common">Carnobacterium piscicola</name>
    <dbReference type="NCBI Taxonomy" id="2751"/>
    <lineage>
        <taxon>Bacteria</taxon>
        <taxon>Bacillati</taxon>
        <taxon>Bacillota</taxon>
        <taxon>Bacilli</taxon>
        <taxon>Lactobacillales</taxon>
        <taxon>Carnobacteriaceae</taxon>
        <taxon>Carnobacterium</taxon>
    </lineage>
</organism>
<name>A0AAW9JUW4_CARML</name>
<dbReference type="RefSeq" id="WP_322809190.1">
    <property type="nucleotide sequence ID" value="NZ_JAVBVO010000003.1"/>
</dbReference>
<evidence type="ECO:0000313" key="6">
    <source>
        <dbReference type="Proteomes" id="UP001290462"/>
    </source>
</evidence>
<dbReference type="InterPro" id="IPR006433">
    <property type="entry name" value="Prohead_protease"/>
</dbReference>
<dbReference type="NCBIfam" id="TIGR01543">
    <property type="entry name" value="proheadase_HK97"/>
    <property type="match status" value="1"/>
</dbReference>
<evidence type="ECO:0000256" key="1">
    <source>
        <dbReference type="ARBA" id="ARBA00022612"/>
    </source>
</evidence>
<dbReference type="GO" id="GO:0006508">
    <property type="term" value="P:proteolysis"/>
    <property type="evidence" value="ECO:0007669"/>
    <property type="project" value="UniProtKB-KW"/>
</dbReference>
<keyword evidence="1" id="KW-1188">Viral release from host cell</keyword>
<evidence type="ECO:0000259" key="4">
    <source>
        <dbReference type="Pfam" id="PF04586"/>
    </source>
</evidence>
<keyword evidence="2 5" id="KW-0645">Protease</keyword>
<evidence type="ECO:0000256" key="2">
    <source>
        <dbReference type="ARBA" id="ARBA00022670"/>
    </source>
</evidence>
<protein>
    <submittedName>
        <fullName evidence="5">HK97 family phage prohead protease</fullName>
    </submittedName>
</protein>
<dbReference type="AlphaFoldDB" id="A0AAW9JUW4"/>
<reference evidence="5" key="1">
    <citation type="submission" date="2023-08" db="EMBL/GenBank/DDBJ databases">
        <title>Genomic characterization of piscicolin 126 produced by Carnobacterium maltaromaticum CM22 strain isolated from salmon (Salmo salar).</title>
        <authorList>
            <person name="Gonzalez-Gragera E."/>
            <person name="Garcia-Lopez J.D."/>
            <person name="Teso-Perez C."/>
            <person name="Gimenez-Hernandez I."/>
            <person name="Peralta-Sanchez J.M."/>
            <person name="Valdivia E."/>
            <person name="Montalban-Lopez M."/>
            <person name="Martin-Platero A.M."/>
            <person name="Banos A."/>
            <person name="Martinez-Bueno M."/>
        </authorList>
    </citation>
    <scope>NUCLEOTIDE SEQUENCE</scope>
    <source>
        <strain evidence="5">CM22</strain>
    </source>
</reference>
<evidence type="ECO:0000313" key="5">
    <source>
        <dbReference type="EMBL" id="MDZ5759348.1"/>
    </source>
</evidence>
<feature type="domain" description="Prohead serine protease" evidence="4">
    <location>
        <begin position="5"/>
        <end position="162"/>
    </location>
</feature>
<gene>
    <name evidence="5" type="ORF">RAK27_11805</name>
</gene>
<comment type="caution">
    <text evidence="5">The sequence shown here is derived from an EMBL/GenBank/DDBJ whole genome shotgun (WGS) entry which is preliminary data.</text>
</comment>
<dbReference type="EMBL" id="JAVBVO010000003">
    <property type="protein sequence ID" value="MDZ5759348.1"/>
    <property type="molecule type" value="Genomic_DNA"/>
</dbReference>
<dbReference type="Proteomes" id="UP001290462">
    <property type="component" value="Unassembled WGS sequence"/>
</dbReference>
<accession>A0AAW9JUW4</accession>